<reference evidence="1 2" key="1">
    <citation type="submission" date="2017-10" db="EMBL/GenBank/DDBJ databases">
        <title>The draft genome sequence of Lewinella nigricans NBRC 102662.</title>
        <authorList>
            <person name="Wang K."/>
        </authorList>
    </citation>
    <scope>NUCLEOTIDE SEQUENCE [LARGE SCALE GENOMIC DNA]</scope>
    <source>
        <strain evidence="1 2">NBRC 102662</strain>
    </source>
</reference>
<gene>
    <name evidence="1" type="ORF">CRP01_33300</name>
</gene>
<proteinExistence type="predicted"/>
<dbReference type="EMBL" id="PDUD01000043">
    <property type="protein sequence ID" value="PHN02213.1"/>
    <property type="molecule type" value="Genomic_DNA"/>
</dbReference>
<dbReference type="Proteomes" id="UP000223913">
    <property type="component" value="Unassembled WGS sequence"/>
</dbReference>
<sequence>MLERYYRVYYGYVLDSLRYLKAGVKFGPDSSIGDAKFVIRIANTEIVIDYSDHLTLAPQFEKYPWYFKFHYSEGYHEAHDNLFPFSPVSFYDWQQYHYLRQQIKYTANGEMILSRQYPHGNALHRRKQVQHLLKDRYGALAATERIEQVQFWKEISNSLVSVCVPGARNNILDRGHLQYLAFGACTISPKIITMLPGFRKLIPDVHYIQCSDDYSDLPEKIAHCRKDRKRCVEIGRNAQQLFLETSTPPELWKWVVTQTQKKRSTMPEPPASLINRTVDVVIISNATNRTLRQVTENCISSLLTSEDDIQFNVVVVESIHGINYDREGVETVYPETPFGYHAYLNLGRKKGSAPYVCLCNNDLVFEKKWASRIIRAMEAQPAIVSASPLCRHYHPTQGIKPNSGLIEGYQVAKHIAGWCIFQQRKIYETIKELDESFIFWYADNDYSETIKYHDLLHVLVTNSFVDHLASTTIRVTEDARRRQLTSQQKLLFDRKWAKT</sequence>
<keyword evidence="2" id="KW-1185">Reference proteome</keyword>
<protein>
    <recommendedName>
        <fullName evidence="3">Glycosyltransferase 2-like domain-containing protein</fullName>
    </recommendedName>
</protein>
<evidence type="ECO:0008006" key="3">
    <source>
        <dbReference type="Google" id="ProtNLM"/>
    </source>
</evidence>
<evidence type="ECO:0000313" key="2">
    <source>
        <dbReference type="Proteomes" id="UP000223913"/>
    </source>
</evidence>
<dbReference type="InterPro" id="IPR029044">
    <property type="entry name" value="Nucleotide-diphossugar_trans"/>
</dbReference>
<evidence type="ECO:0000313" key="1">
    <source>
        <dbReference type="EMBL" id="PHN02213.1"/>
    </source>
</evidence>
<comment type="caution">
    <text evidence="1">The sequence shown here is derived from an EMBL/GenBank/DDBJ whole genome shotgun (WGS) entry which is preliminary data.</text>
</comment>
<name>A0A2D0N381_FLAN2</name>
<accession>A0A2D0N381</accession>
<organism evidence="1 2">
    <name type="scientific">Flavilitoribacter nigricans (strain ATCC 23147 / DSM 23189 / NBRC 102662 / NCIMB 1420 / SS-2)</name>
    <name type="common">Lewinella nigricans</name>
    <dbReference type="NCBI Taxonomy" id="1122177"/>
    <lineage>
        <taxon>Bacteria</taxon>
        <taxon>Pseudomonadati</taxon>
        <taxon>Bacteroidota</taxon>
        <taxon>Saprospiria</taxon>
        <taxon>Saprospirales</taxon>
        <taxon>Lewinellaceae</taxon>
        <taxon>Flavilitoribacter</taxon>
    </lineage>
</organism>
<dbReference type="SUPFAM" id="SSF53448">
    <property type="entry name" value="Nucleotide-diphospho-sugar transferases"/>
    <property type="match status" value="1"/>
</dbReference>
<dbReference type="Gene3D" id="3.90.550.10">
    <property type="entry name" value="Spore Coat Polysaccharide Biosynthesis Protein SpsA, Chain A"/>
    <property type="match status" value="1"/>
</dbReference>
<dbReference type="AlphaFoldDB" id="A0A2D0N381"/>